<keyword evidence="2" id="KW-1133">Transmembrane helix</keyword>
<comment type="caution">
    <text evidence="3">The sequence shown here is derived from an EMBL/GenBank/DDBJ whole genome shotgun (WGS) entry which is preliminary data.</text>
</comment>
<feature type="region of interest" description="Disordered" evidence="1">
    <location>
        <begin position="55"/>
        <end position="80"/>
    </location>
</feature>
<proteinExistence type="predicted"/>
<name>A0A839XM13_9PSEU</name>
<keyword evidence="4" id="KW-1185">Reference proteome</keyword>
<feature type="transmembrane region" description="Helical" evidence="2">
    <location>
        <begin position="171"/>
        <end position="191"/>
    </location>
</feature>
<feature type="transmembrane region" description="Helical" evidence="2">
    <location>
        <begin position="361"/>
        <end position="385"/>
    </location>
</feature>
<dbReference type="RefSeq" id="WP_183779088.1">
    <property type="nucleotide sequence ID" value="NZ_JACIBS010000001.1"/>
</dbReference>
<dbReference type="AlphaFoldDB" id="A0A839XM13"/>
<dbReference type="EMBL" id="JACIBS010000001">
    <property type="protein sequence ID" value="MBB3661783.1"/>
    <property type="molecule type" value="Genomic_DNA"/>
</dbReference>
<evidence type="ECO:0000256" key="1">
    <source>
        <dbReference type="SAM" id="MobiDB-lite"/>
    </source>
</evidence>
<accession>A0A839XM13</accession>
<reference evidence="3 4" key="1">
    <citation type="submission" date="2020-08" db="EMBL/GenBank/DDBJ databases">
        <title>Sequencing the genomes of 1000 actinobacteria strains.</title>
        <authorList>
            <person name="Klenk H.-P."/>
        </authorList>
    </citation>
    <scope>NUCLEOTIDE SEQUENCE [LARGE SCALE GENOMIC DNA]</scope>
    <source>
        <strain evidence="3 4">DSM 45267</strain>
    </source>
</reference>
<keyword evidence="2" id="KW-0812">Transmembrane</keyword>
<feature type="transmembrane region" description="Helical" evidence="2">
    <location>
        <begin position="430"/>
        <end position="447"/>
    </location>
</feature>
<evidence type="ECO:0000313" key="4">
    <source>
        <dbReference type="Proteomes" id="UP000564573"/>
    </source>
</evidence>
<protein>
    <recommendedName>
        <fullName evidence="5">TrbL/VirB6 plasmid conjugal transfer protein</fullName>
    </recommendedName>
</protein>
<feature type="compositionally biased region" description="Pro residues" evidence="1">
    <location>
        <begin position="641"/>
        <end position="652"/>
    </location>
</feature>
<feature type="compositionally biased region" description="Basic and acidic residues" evidence="1">
    <location>
        <begin position="675"/>
        <end position="692"/>
    </location>
</feature>
<feature type="transmembrane region" description="Helical" evidence="2">
    <location>
        <begin position="203"/>
        <end position="222"/>
    </location>
</feature>
<dbReference type="Proteomes" id="UP000564573">
    <property type="component" value="Unassembled WGS sequence"/>
</dbReference>
<evidence type="ECO:0008006" key="5">
    <source>
        <dbReference type="Google" id="ProtNLM"/>
    </source>
</evidence>
<feature type="region of interest" description="Disordered" evidence="1">
    <location>
        <begin position="501"/>
        <end position="520"/>
    </location>
</feature>
<feature type="region of interest" description="Disordered" evidence="1">
    <location>
        <begin position="534"/>
        <end position="663"/>
    </location>
</feature>
<sequence>MITMTVLAALVCAWVWLRARRRQPGRPQVARRGPAMLATVAVLVCQALLASPAQAQTGGSGCEAPNPERPGSGMVGAIDTPEGNGEAGSAYADYSYAGMVWHVHDCDSGVMGGMTDPSTTVDTWLGNQLFNVAKNIVGATNALHYEVLDGGVLQPLTEAVSRGAEAVYNNVYAQLFGLAALLLAIFLFRNIWRGDLATVSKRALFAIGGLWLAASSLALLQYHDEIDHAIVQTTTNIQAGFVDEEQDRVVRHILPTELHEEVVYDNWLRGTFGNDQQDEEAKEYGPDLLDAQAFTWDQMRAGDDGDENVINEKKAEFERIAGELQASSGYFSGEDGSRAGTGFLAMLQSLAYSLFQLVAKLAVLLAQILVRLFTLTAPLIGLLAILQHDVLRKVGRVIGGVAFNLLVLSVLAGIHALLLQAIFAASGMDMIVQLAIAGLVTIMMFVVGRPARRLWQMVETSVSLVGSAVPSQGGGLFSRFRKKSSEPTPQDEFWQTVKNDDEAEGGAATRGAGAAGAGGRFRPEATIASAQRLDGPQTGAHPASHWPGTRQQVGGASPALPAGGGAAPPVFNTAPPSRGSGDQQPMVVPSRRVDTAPVTDRGIDRADDPDPFVVPSRMNQPAGAFDTGRTGGQGGAQAVPTPAPAAPAPAAPEPRRADSELVAGKPVYVLYRPSRGLEVRPDDVRDTDRAVR</sequence>
<gene>
    <name evidence="3" type="ORF">FB384_000687</name>
</gene>
<evidence type="ECO:0000256" key="2">
    <source>
        <dbReference type="SAM" id="Phobius"/>
    </source>
</evidence>
<keyword evidence="2" id="KW-0472">Membrane</keyword>
<feature type="region of interest" description="Disordered" evidence="1">
    <location>
        <begin position="673"/>
        <end position="692"/>
    </location>
</feature>
<organism evidence="3 4">
    <name type="scientific">Prauserella sediminis</name>
    <dbReference type="NCBI Taxonomy" id="577680"/>
    <lineage>
        <taxon>Bacteria</taxon>
        <taxon>Bacillati</taxon>
        <taxon>Actinomycetota</taxon>
        <taxon>Actinomycetes</taxon>
        <taxon>Pseudonocardiales</taxon>
        <taxon>Pseudonocardiaceae</taxon>
        <taxon>Prauserella</taxon>
        <taxon>Prauserella salsuginis group</taxon>
    </lineage>
</organism>
<feature type="transmembrane region" description="Helical" evidence="2">
    <location>
        <begin position="397"/>
        <end position="424"/>
    </location>
</feature>
<evidence type="ECO:0000313" key="3">
    <source>
        <dbReference type="EMBL" id="MBB3661783.1"/>
    </source>
</evidence>